<comment type="caution">
    <text evidence="1">The sequence shown here is derived from an EMBL/GenBank/DDBJ whole genome shotgun (WGS) entry which is preliminary data.</text>
</comment>
<proteinExistence type="predicted"/>
<dbReference type="AlphaFoldDB" id="A0A498IUW1"/>
<gene>
    <name evidence="1" type="ORF">DVH24_028556</name>
</gene>
<accession>A0A498IUW1</accession>
<protein>
    <submittedName>
        <fullName evidence="1">Uncharacterized protein</fullName>
    </submittedName>
</protein>
<dbReference type="Proteomes" id="UP000290289">
    <property type="component" value="Chromosome 10"/>
</dbReference>
<name>A0A498IUW1_MALDO</name>
<organism evidence="1 2">
    <name type="scientific">Malus domestica</name>
    <name type="common">Apple</name>
    <name type="synonym">Pyrus malus</name>
    <dbReference type="NCBI Taxonomy" id="3750"/>
    <lineage>
        <taxon>Eukaryota</taxon>
        <taxon>Viridiplantae</taxon>
        <taxon>Streptophyta</taxon>
        <taxon>Embryophyta</taxon>
        <taxon>Tracheophyta</taxon>
        <taxon>Spermatophyta</taxon>
        <taxon>Magnoliopsida</taxon>
        <taxon>eudicotyledons</taxon>
        <taxon>Gunneridae</taxon>
        <taxon>Pentapetalae</taxon>
        <taxon>rosids</taxon>
        <taxon>fabids</taxon>
        <taxon>Rosales</taxon>
        <taxon>Rosaceae</taxon>
        <taxon>Amygdaloideae</taxon>
        <taxon>Maleae</taxon>
        <taxon>Malus</taxon>
    </lineage>
</organism>
<keyword evidence="2" id="KW-1185">Reference proteome</keyword>
<evidence type="ECO:0000313" key="2">
    <source>
        <dbReference type="Proteomes" id="UP000290289"/>
    </source>
</evidence>
<evidence type="ECO:0000313" key="1">
    <source>
        <dbReference type="EMBL" id="RXH87056.1"/>
    </source>
</evidence>
<dbReference type="EMBL" id="RDQH01000336">
    <property type="protein sequence ID" value="RXH87056.1"/>
    <property type="molecule type" value="Genomic_DNA"/>
</dbReference>
<sequence>MASFLPCLMQEEDLEKTTNHSNVSELRCPWLSDSHVIYPCLPKNPWLVLHQVAQSRLSAAG</sequence>
<reference evidence="1 2" key="1">
    <citation type="submission" date="2018-10" db="EMBL/GenBank/DDBJ databases">
        <title>A high-quality apple genome assembly.</title>
        <authorList>
            <person name="Hu J."/>
        </authorList>
    </citation>
    <scope>NUCLEOTIDE SEQUENCE [LARGE SCALE GENOMIC DNA]</scope>
    <source>
        <strain evidence="2">cv. HFTH1</strain>
        <tissue evidence="1">Young leaf</tissue>
    </source>
</reference>